<dbReference type="PROSITE" id="PS51383">
    <property type="entry name" value="YJEF_C_3"/>
    <property type="match status" value="1"/>
</dbReference>
<dbReference type="GO" id="GO:0046496">
    <property type="term" value="P:nicotinamide nucleotide metabolic process"/>
    <property type="evidence" value="ECO:0007669"/>
    <property type="project" value="UniProtKB-UniRule"/>
</dbReference>
<dbReference type="Gene3D" id="3.40.1190.20">
    <property type="match status" value="1"/>
</dbReference>
<feature type="binding site" evidence="6">
    <location>
        <position position="212"/>
    </location>
    <ligand>
        <name>AMP</name>
        <dbReference type="ChEBI" id="CHEBI:456215"/>
    </ligand>
</feature>
<evidence type="ECO:0000256" key="7">
    <source>
        <dbReference type="SAM" id="MobiDB-lite"/>
    </source>
</evidence>
<feature type="domain" description="YjeF C-terminal" evidence="8">
    <location>
        <begin position="10"/>
        <end position="280"/>
    </location>
</feature>
<comment type="function">
    <text evidence="6">Catalyzes the dehydration of the S-form of NAD(P)HX at the expense of ADP, which is converted to AMP. Together with NAD(P)HX epimerase, which catalyzes the epimerization of the S- and R-forms, the enzyme allows the repair of both epimers of NAD(P)HX, a damaged form of NAD(P)H that is a result of enzymatic or heat-dependent hydration.</text>
</comment>
<feature type="binding site" evidence="6">
    <location>
        <position position="141"/>
    </location>
    <ligand>
        <name>(6S)-NADPHX</name>
        <dbReference type="ChEBI" id="CHEBI:64076"/>
    </ligand>
</feature>
<dbReference type="GO" id="GO:0110051">
    <property type="term" value="P:metabolite repair"/>
    <property type="evidence" value="ECO:0007669"/>
    <property type="project" value="TreeGrafter"/>
</dbReference>
<comment type="cofactor">
    <cofactor evidence="6">
        <name>Mg(2+)</name>
        <dbReference type="ChEBI" id="CHEBI:18420"/>
    </cofactor>
</comment>
<dbReference type="PANTHER" id="PTHR12592:SF0">
    <property type="entry name" value="ATP-DEPENDENT (S)-NAD(P)H-HYDRATE DEHYDRATASE"/>
    <property type="match status" value="1"/>
</dbReference>
<dbReference type="GO" id="GO:0052855">
    <property type="term" value="F:ADP-dependent NAD(P)H-hydrate dehydratase activity"/>
    <property type="evidence" value="ECO:0007669"/>
    <property type="project" value="UniProtKB-UniRule"/>
</dbReference>
<evidence type="ECO:0000313" key="9">
    <source>
        <dbReference type="EMBL" id="MWB98838.1"/>
    </source>
</evidence>
<evidence type="ECO:0000259" key="8">
    <source>
        <dbReference type="PROSITE" id="PS51383"/>
    </source>
</evidence>
<dbReference type="HAMAP" id="MF_01965">
    <property type="entry name" value="NADHX_dehydratase"/>
    <property type="match status" value="1"/>
</dbReference>
<evidence type="ECO:0000256" key="6">
    <source>
        <dbReference type="HAMAP-Rule" id="MF_01965"/>
    </source>
</evidence>
<dbReference type="GO" id="GO:0052856">
    <property type="term" value="F:NAD(P)HX epimerase activity"/>
    <property type="evidence" value="ECO:0007669"/>
    <property type="project" value="TreeGrafter"/>
</dbReference>
<dbReference type="EC" id="4.2.1.136" evidence="6"/>
<dbReference type="Proteomes" id="UP000438182">
    <property type="component" value="Unassembled WGS sequence"/>
</dbReference>
<feature type="binding site" evidence="6">
    <location>
        <position position="45"/>
    </location>
    <ligand>
        <name>(6S)-NADPHX</name>
        <dbReference type="ChEBI" id="CHEBI:64076"/>
    </ligand>
</feature>
<comment type="similarity">
    <text evidence="6">Belongs to the NnrD/CARKD family.</text>
</comment>
<organism evidence="9 10">
    <name type="scientific">Agromyces seonyuensis</name>
    <dbReference type="NCBI Taxonomy" id="2662446"/>
    <lineage>
        <taxon>Bacteria</taxon>
        <taxon>Bacillati</taxon>
        <taxon>Actinomycetota</taxon>
        <taxon>Actinomycetes</taxon>
        <taxon>Micrococcales</taxon>
        <taxon>Microbacteriaceae</taxon>
        <taxon>Agromyces</taxon>
    </lineage>
</organism>
<dbReference type="AlphaFoldDB" id="A0A6I4NX69"/>
<keyword evidence="3 6" id="KW-0521">NADP</keyword>
<sequence>MERHEAREWTHDDASGSVRAPSADDDKYRRGVLGVVTGSNEYPGAAVLSVEAAHRTGVGMVRYVGPRAPRALVLARRPETVPGRGRVQAWLIGSGIAADRRTFLLLGELTHALSSELPVVLDAGALDLVGQRTGPTVITPHAGELQRLFAARETTGPTEHPAEDPAAWATAAAHELGVAVLLKGAVTHVADPSGNAYTVTAPTHWLASAGTGDVLGGILGALAATHAAEILDDPTVLTKLAATAAYLHGQAAVAASRAVGGGPIVALDIAAALPAAAGGLLAPTD</sequence>
<dbReference type="SUPFAM" id="SSF53613">
    <property type="entry name" value="Ribokinase-like"/>
    <property type="match status" value="1"/>
</dbReference>
<proteinExistence type="inferred from homology"/>
<dbReference type="Pfam" id="PF01256">
    <property type="entry name" value="Carb_kinase"/>
    <property type="match status" value="1"/>
</dbReference>
<feature type="binding site" evidence="6">
    <location>
        <position position="95"/>
    </location>
    <ligand>
        <name>(6S)-NADPHX</name>
        <dbReference type="ChEBI" id="CHEBI:64076"/>
    </ligand>
</feature>
<keyword evidence="1 6" id="KW-0547">Nucleotide-binding</keyword>
<evidence type="ECO:0000256" key="4">
    <source>
        <dbReference type="ARBA" id="ARBA00023027"/>
    </source>
</evidence>
<dbReference type="InterPro" id="IPR000631">
    <property type="entry name" value="CARKD"/>
</dbReference>
<comment type="catalytic activity">
    <reaction evidence="6">
        <text>(6S)-NADHX + ADP = AMP + phosphate + NADH + H(+)</text>
        <dbReference type="Rhea" id="RHEA:32223"/>
        <dbReference type="ChEBI" id="CHEBI:15378"/>
        <dbReference type="ChEBI" id="CHEBI:43474"/>
        <dbReference type="ChEBI" id="CHEBI:57945"/>
        <dbReference type="ChEBI" id="CHEBI:64074"/>
        <dbReference type="ChEBI" id="CHEBI:456215"/>
        <dbReference type="ChEBI" id="CHEBI:456216"/>
        <dbReference type="EC" id="4.2.1.136"/>
    </reaction>
</comment>
<evidence type="ECO:0000313" key="10">
    <source>
        <dbReference type="Proteomes" id="UP000438182"/>
    </source>
</evidence>
<accession>A0A6I4NX69</accession>
<evidence type="ECO:0000256" key="3">
    <source>
        <dbReference type="ARBA" id="ARBA00022857"/>
    </source>
</evidence>
<evidence type="ECO:0000256" key="2">
    <source>
        <dbReference type="ARBA" id="ARBA00022840"/>
    </source>
</evidence>
<gene>
    <name evidence="6" type="primary">nnrD</name>
    <name evidence="9" type="ORF">GB864_09800</name>
</gene>
<feature type="region of interest" description="Disordered" evidence="7">
    <location>
        <begin position="1"/>
        <end position="25"/>
    </location>
</feature>
<protein>
    <recommendedName>
        <fullName evidence="6">ADP-dependent (S)-NAD(P)H-hydrate dehydratase</fullName>
        <ecNumber evidence="6">4.2.1.136</ecNumber>
    </recommendedName>
    <alternativeName>
        <fullName evidence="6">ADP-dependent NAD(P)HX dehydratase</fullName>
    </alternativeName>
</protein>
<reference evidence="9 10" key="1">
    <citation type="submission" date="2019-12" db="EMBL/GenBank/DDBJ databases">
        <authorList>
            <person name="Kim Y.S."/>
        </authorList>
    </citation>
    <scope>NUCLEOTIDE SEQUENCE [LARGE SCALE GENOMIC DNA]</scope>
    <source>
        <strain evidence="9 10">MMS17-SY077</strain>
    </source>
</reference>
<dbReference type="PANTHER" id="PTHR12592">
    <property type="entry name" value="ATP-DEPENDENT (S)-NAD(P)H-HYDRATE DEHYDRATASE FAMILY MEMBER"/>
    <property type="match status" value="1"/>
</dbReference>
<dbReference type="CDD" id="cd01171">
    <property type="entry name" value="YXKO-related"/>
    <property type="match status" value="1"/>
</dbReference>
<dbReference type="RefSeq" id="WP_160424527.1">
    <property type="nucleotide sequence ID" value="NZ_WSTA01000038.1"/>
</dbReference>
<keyword evidence="10" id="KW-1185">Reference proteome</keyword>
<keyword evidence="5 6" id="KW-0456">Lyase</keyword>
<keyword evidence="4 6" id="KW-0520">NAD</keyword>
<feature type="binding site" evidence="6">
    <location>
        <begin position="183"/>
        <end position="187"/>
    </location>
    <ligand>
        <name>AMP</name>
        <dbReference type="ChEBI" id="CHEBI:456215"/>
    </ligand>
</feature>
<keyword evidence="2 6" id="KW-0067">ATP-binding</keyword>
<evidence type="ECO:0000256" key="5">
    <source>
        <dbReference type="ARBA" id="ARBA00023239"/>
    </source>
</evidence>
<dbReference type="EMBL" id="WSTA01000038">
    <property type="protein sequence ID" value="MWB98838.1"/>
    <property type="molecule type" value="Genomic_DNA"/>
</dbReference>
<feature type="binding site" evidence="6">
    <location>
        <position position="213"/>
    </location>
    <ligand>
        <name>(6S)-NADPHX</name>
        <dbReference type="ChEBI" id="CHEBI:64076"/>
    </ligand>
</feature>
<dbReference type="GO" id="GO:0005524">
    <property type="term" value="F:ATP binding"/>
    <property type="evidence" value="ECO:0007669"/>
    <property type="project" value="UniProtKB-KW"/>
</dbReference>
<name>A0A6I4NX69_9MICO</name>
<dbReference type="InterPro" id="IPR029056">
    <property type="entry name" value="Ribokinase-like"/>
</dbReference>
<feature type="compositionally biased region" description="Basic and acidic residues" evidence="7">
    <location>
        <begin position="1"/>
        <end position="14"/>
    </location>
</feature>
<comment type="caution">
    <text evidence="9">The sequence shown here is derived from an EMBL/GenBank/DDBJ whole genome shotgun (WGS) entry which is preliminary data.</text>
</comment>
<comment type="subunit">
    <text evidence="6">Homotetramer.</text>
</comment>
<evidence type="ECO:0000256" key="1">
    <source>
        <dbReference type="ARBA" id="ARBA00022741"/>
    </source>
</evidence>
<comment type="catalytic activity">
    <reaction evidence="6">
        <text>(6S)-NADPHX + ADP = AMP + phosphate + NADPH + H(+)</text>
        <dbReference type="Rhea" id="RHEA:32235"/>
        <dbReference type="ChEBI" id="CHEBI:15378"/>
        <dbReference type="ChEBI" id="CHEBI:43474"/>
        <dbReference type="ChEBI" id="CHEBI:57783"/>
        <dbReference type="ChEBI" id="CHEBI:64076"/>
        <dbReference type="ChEBI" id="CHEBI:456215"/>
        <dbReference type="ChEBI" id="CHEBI:456216"/>
        <dbReference type="EC" id="4.2.1.136"/>
    </reaction>
</comment>